<keyword evidence="2" id="KW-0150">Chloroplast</keyword>
<gene>
    <name evidence="2" type="primary">orf257</name>
</gene>
<proteinExistence type="predicted"/>
<organism evidence="2">
    <name type="scientific">Gracilaria gracilis</name>
    <name type="common">Red alga</name>
    <dbReference type="NCBI Taxonomy" id="2777"/>
    <lineage>
        <taxon>Eukaryota</taxon>
        <taxon>Rhodophyta</taxon>
        <taxon>Florideophyceae</taxon>
        <taxon>Rhodymeniophycidae</taxon>
        <taxon>Gracilariales</taxon>
        <taxon>Gracilariaceae</taxon>
        <taxon>Gracilaria</taxon>
    </lineage>
</organism>
<dbReference type="GeneID" id="37623384"/>
<geneLocation type="chloroplast" evidence="2"/>
<evidence type="ECO:0000313" key="2">
    <source>
        <dbReference type="EMBL" id="AXI96499.1"/>
    </source>
</evidence>
<feature type="transmembrane region" description="Helical" evidence="1">
    <location>
        <begin position="233"/>
        <end position="252"/>
    </location>
</feature>
<feature type="transmembrane region" description="Helical" evidence="1">
    <location>
        <begin position="179"/>
        <end position="203"/>
    </location>
</feature>
<name>A0A345U7R3_GRAGA</name>
<dbReference type="AlphaFoldDB" id="A0A345U7R3"/>
<sequence length="257" mass="31759">MQNLNEQCIPSSLSSFLKLDEFSSLNYRTYVLICNICLHGIEWFNFKFMSIAKNIYNLDKTNIFSHYMLINYGLCNYSNLYRSNFIQNLHIVFTSIRSHISLYLDQESKYLKNQIDDWYWILKKKYKLLIYDIYWSVKLNKQIYNNFIYECKNFLYKKDLLKRLRLNNHAQLRKIIQQLFNLITIFFKYFNAFISFTIVQKIYKLFSNILYFWYKKKYKRTLKLQLHNHWNRVLFINLIINIRINLLYITFLKQINR</sequence>
<keyword evidence="1" id="KW-1133">Transmembrane helix</keyword>
<protein>
    <recommendedName>
        <fullName evidence="3">Reverse transcriptase N-terminal domain-containing protein</fullName>
    </recommendedName>
</protein>
<reference evidence="2" key="1">
    <citation type="submission" date="2018-05" db="EMBL/GenBank/DDBJ databases">
        <title>Organellar genomes of Gracilariaceae.</title>
        <authorList>
            <person name="Iha C."/>
            <person name="Oliveira M.C."/>
        </authorList>
    </citation>
    <scope>NUCLEOTIDE SEQUENCE</scope>
</reference>
<dbReference type="EMBL" id="MH396011">
    <property type="protein sequence ID" value="AXI96499.1"/>
    <property type="molecule type" value="Genomic_DNA"/>
</dbReference>
<evidence type="ECO:0000256" key="1">
    <source>
        <dbReference type="SAM" id="Phobius"/>
    </source>
</evidence>
<evidence type="ECO:0008006" key="3">
    <source>
        <dbReference type="Google" id="ProtNLM"/>
    </source>
</evidence>
<accession>A0A345U7R3</accession>
<keyword evidence="2" id="KW-0934">Plastid</keyword>
<keyword evidence="1" id="KW-0812">Transmembrane</keyword>
<dbReference type="RefSeq" id="YP_009510826.1">
    <property type="nucleotide sequence ID" value="NC_039141.1"/>
</dbReference>
<keyword evidence="1" id="KW-0472">Membrane</keyword>